<evidence type="ECO:0000256" key="5">
    <source>
        <dbReference type="ARBA" id="ARBA00023242"/>
    </source>
</evidence>
<evidence type="ECO:0000313" key="8">
    <source>
        <dbReference type="Proteomes" id="UP001515480"/>
    </source>
</evidence>
<evidence type="ECO:0000313" key="7">
    <source>
        <dbReference type="EMBL" id="KAL1524449.1"/>
    </source>
</evidence>
<dbReference type="PANTHER" id="PTHR23240">
    <property type="entry name" value="DNA CROSS-LINK REPAIR PROTEIN PSO2/SNM1-RELATED"/>
    <property type="match status" value="1"/>
</dbReference>
<dbReference type="PANTHER" id="PTHR23240:SF35">
    <property type="entry name" value="DNA REPAIR METALLO-BETA-LACTAMASE FAMILY PROTEIN-RELATED"/>
    <property type="match status" value="1"/>
</dbReference>
<dbReference type="GO" id="GO:0036297">
    <property type="term" value="P:interstrand cross-link repair"/>
    <property type="evidence" value="ECO:0007669"/>
    <property type="project" value="TreeGrafter"/>
</dbReference>
<keyword evidence="5" id="KW-0539">Nucleus</keyword>
<sequence>MGHLRLDRLKALLKVEGSRYDSLVAFRPSGWCLPRHGGRSGGIARAGAVRLHEVPYSEHSSFTELISCVRDLRAGKIIPTVNTNSSGKADAMVQMLLQHSSRGAK</sequence>
<dbReference type="Gene3D" id="3.60.15.10">
    <property type="entry name" value="Ribonuclease Z/Hydroxyacylglutathione hydrolase-like"/>
    <property type="match status" value="1"/>
</dbReference>
<proteinExistence type="inferred from homology"/>
<dbReference type="Pfam" id="PF07522">
    <property type="entry name" value="DRMBL"/>
    <property type="match status" value="1"/>
</dbReference>
<dbReference type="GO" id="GO:0005634">
    <property type="term" value="C:nucleus"/>
    <property type="evidence" value="ECO:0007669"/>
    <property type="project" value="UniProtKB-SubCell"/>
</dbReference>
<feature type="domain" description="DNA repair metallo-beta-lactamase" evidence="6">
    <location>
        <begin position="1"/>
        <end position="84"/>
    </location>
</feature>
<reference evidence="7 8" key="1">
    <citation type="journal article" date="2024" name="Science">
        <title>Giant polyketide synthase enzymes in the biosynthesis of giant marine polyether toxins.</title>
        <authorList>
            <person name="Fallon T.R."/>
            <person name="Shende V.V."/>
            <person name="Wierzbicki I.H."/>
            <person name="Pendleton A.L."/>
            <person name="Watervoot N.F."/>
            <person name="Auber R.P."/>
            <person name="Gonzalez D.J."/>
            <person name="Wisecaver J.H."/>
            <person name="Moore B.S."/>
        </authorList>
    </citation>
    <scope>NUCLEOTIDE SEQUENCE [LARGE SCALE GENOMIC DNA]</scope>
    <source>
        <strain evidence="7 8">12B1</strain>
    </source>
</reference>
<dbReference type="GO" id="GO:0006303">
    <property type="term" value="P:double-strand break repair via nonhomologous end joining"/>
    <property type="evidence" value="ECO:0007669"/>
    <property type="project" value="TreeGrafter"/>
</dbReference>
<evidence type="ECO:0000259" key="6">
    <source>
        <dbReference type="Pfam" id="PF07522"/>
    </source>
</evidence>
<evidence type="ECO:0000256" key="3">
    <source>
        <dbReference type="ARBA" id="ARBA00022763"/>
    </source>
</evidence>
<organism evidence="7 8">
    <name type="scientific">Prymnesium parvum</name>
    <name type="common">Toxic golden alga</name>
    <dbReference type="NCBI Taxonomy" id="97485"/>
    <lineage>
        <taxon>Eukaryota</taxon>
        <taxon>Haptista</taxon>
        <taxon>Haptophyta</taxon>
        <taxon>Prymnesiophyceae</taxon>
        <taxon>Prymnesiales</taxon>
        <taxon>Prymnesiaceae</taxon>
        <taxon>Prymnesium</taxon>
    </lineage>
</organism>
<keyword evidence="3" id="KW-0227">DNA damage</keyword>
<dbReference type="EMBL" id="JBGBPQ010000005">
    <property type="protein sequence ID" value="KAL1524449.1"/>
    <property type="molecule type" value="Genomic_DNA"/>
</dbReference>
<evidence type="ECO:0000256" key="4">
    <source>
        <dbReference type="ARBA" id="ARBA00023204"/>
    </source>
</evidence>
<accession>A0AB34JS71</accession>
<dbReference type="InterPro" id="IPR011084">
    <property type="entry name" value="DRMBL"/>
</dbReference>
<comment type="caution">
    <text evidence="7">The sequence shown here is derived from an EMBL/GenBank/DDBJ whole genome shotgun (WGS) entry which is preliminary data.</text>
</comment>
<dbReference type="InterPro" id="IPR036866">
    <property type="entry name" value="RibonucZ/Hydroxyglut_hydro"/>
</dbReference>
<evidence type="ECO:0000256" key="2">
    <source>
        <dbReference type="ARBA" id="ARBA00010304"/>
    </source>
</evidence>
<dbReference type="Gene3D" id="3.40.50.12650">
    <property type="match status" value="1"/>
</dbReference>
<dbReference type="GO" id="GO:0003684">
    <property type="term" value="F:damaged DNA binding"/>
    <property type="evidence" value="ECO:0007669"/>
    <property type="project" value="TreeGrafter"/>
</dbReference>
<name>A0AB34JS71_PRYPA</name>
<keyword evidence="4" id="KW-0234">DNA repair</keyword>
<dbReference type="AlphaFoldDB" id="A0AB34JS71"/>
<evidence type="ECO:0000256" key="1">
    <source>
        <dbReference type="ARBA" id="ARBA00004123"/>
    </source>
</evidence>
<gene>
    <name evidence="7" type="ORF">AB1Y20_019344</name>
</gene>
<comment type="similarity">
    <text evidence="2">Belongs to the DNA repair metallo-beta-lactamase (DRMBL) family.</text>
</comment>
<dbReference type="Proteomes" id="UP001515480">
    <property type="component" value="Unassembled WGS sequence"/>
</dbReference>
<comment type="subcellular location">
    <subcellularLocation>
        <location evidence="1">Nucleus</location>
    </subcellularLocation>
</comment>
<protein>
    <recommendedName>
        <fullName evidence="6">DNA repair metallo-beta-lactamase domain-containing protein</fullName>
    </recommendedName>
</protein>
<keyword evidence="8" id="KW-1185">Reference proteome</keyword>
<dbReference type="GO" id="GO:0035312">
    <property type="term" value="F:5'-3' DNA exonuclease activity"/>
    <property type="evidence" value="ECO:0007669"/>
    <property type="project" value="TreeGrafter"/>
</dbReference>